<comment type="caution">
    <text evidence="7">The sequence shown here is derived from an EMBL/GenBank/DDBJ whole genome shotgun (WGS) entry which is preliminary data.</text>
</comment>
<dbReference type="Proteomes" id="UP000597656">
    <property type="component" value="Unassembled WGS sequence"/>
</dbReference>
<evidence type="ECO:0000313" key="7">
    <source>
        <dbReference type="EMBL" id="GGN12319.1"/>
    </source>
</evidence>
<feature type="domain" description="HTH lysR-type" evidence="6">
    <location>
        <begin position="35"/>
        <end position="87"/>
    </location>
</feature>
<keyword evidence="8" id="KW-1185">Reference proteome</keyword>
<dbReference type="InterPro" id="IPR005119">
    <property type="entry name" value="LysR_subst-bd"/>
</dbReference>
<feature type="region of interest" description="Disordered" evidence="5">
    <location>
        <begin position="318"/>
        <end position="338"/>
    </location>
</feature>
<dbReference type="Gene3D" id="1.10.10.10">
    <property type="entry name" value="Winged helix-like DNA-binding domain superfamily/Winged helix DNA-binding domain"/>
    <property type="match status" value="1"/>
</dbReference>
<keyword evidence="3" id="KW-0238">DNA-binding</keyword>
<keyword evidence="2" id="KW-0805">Transcription regulation</keyword>
<dbReference type="EMBL" id="BMNC01000010">
    <property type="protein sequence ID" value="GGN12319.1"/>
    <property type="molecule type" value="Genomic_DNA"/>
</dbReference>
<evidence type="ECO:0000259" key="6">
    <source>
        <dbReference type="PROSITE" id="PS50931"/>
    </source>
</evidence>
<sequence>MDAVNLVTHLTLSHTSNTEMRQNRSVDESDLAPKLAMLKALAADEHVTRVAERLGLPQPTVSRWIAELGEQLGAPITAKNGRRVRLTRAGRLLAEAATRSLAALEPGLREVEEELDPEKGRVVLGFLHMLGRAIVPELVRGYRAEHPHVRFGLVQNARHAVVAKLVSGEIDLALVAPPPEGPEFESVVVFEQPLIVVVPAGHRLESRKAVRVEDLADEDLITLEPGYGLRQITDDMCAAAGITPRYVFECQEIETVRGLVAHGLGVALLTHAEFAPPPGLRELSLTPRTGRIFGLTWLRDNPLPPAVRAFRDHALRTHGVTATRSGSPSTSEGTTRHR</sequence>
<evidence type="ECO:0000256" key="2">
    <source>
        <dbReference type="ARBA" id="ARBA00023015"/>
    </source>
</evidence>
<name>A0ABQ2IKG7_9PSEU</name>
<dbReference type="InterPro" id="IPR036390">
    <property type="entry name" value="WH_DNA-bd_sf"/>
</dbReference>
<feature type="compositionally biased region" description="Polar residues" evidence="5">
    <location>
        <begin position="320"/>
        <end position="338"/>
    </location>
</feature>
<dbReference type="PROSITE" id="PS50931">
    <property type="entry name" value="HTH_LYSR"/>
    <property type="match status" value="1"/>
</dbReference>
<dbReference type="InterPro" id="IPR036388">
    <property type="entry name" value="WH-like_DNA-bd_sf"/>
</dbReference>
<evidence type="ECO:0000313" key="8">
    <source>
        <dbReference type="Proteomes" id="UP000597656"/>
    </source>
</evidence>
<dbReference type="Pfam" id="PF00126">
    <property type="entry name" value="HTH_1"/>
    <property type="match status" value="1"/>
</dbReference>
<dbReference type="SUPFAM" id="SSF46785">
    <property type="entry name" value="Winged helix' DNA-binding domain"/>
    <property type="match status" value="1"/>
</dbReference>
<dbReference type="SUPFAM" id="SSF53850">
    <property type="entry name" value="Periplasmic binding protein-like II"/>
    <property type="match status" value="1"/>
</dbReference>
<dbReference type="InterPro" id="IPR000847">
    <property type="entry name" value="LysR_HTH_N"/>
</dbReference>
<dbReference type="Pfam" id="PF03466">
    <property type="entry name" value="LysR_substrate"/>
    <property type="match status" value="1"/>
</dbReference>
<dbReference type="CDD" id="cd08434">
    <property type="entry name" value="PBP2_GltC_like"/>
    <property type="match status" value="1"/>
</dbReference>
<keyword evidence="4" id="KW-0804">Transcription</keyword>
<dbReference type="PANTHER" id="PTHR30346">
    <property type="entry name" value="TRANSCRIPTIONAL DUAL REGULATOR HCAR-RELATED"/>
    <property type="match status" value="1"/>
</dbReference>
<evidence type="ECO:0000256" key="1">
    <source>
        <dbReference type="ARBA" id="ARBA00009437"/>
    </source>
</evidence>
<dbReference type="PANTHER" id="PTHR30346:SF28">
    <property type="entry name" value="HTH-TYPE TRANSCRIPTIONAL REGULATOR CYNR"/>
    <property type="match status" value="1"/>
</dbReference>
<protein>
    <submittedName>
        <fullName evidence="7">LysR family transcriptional regulator</fullName>
    </submittedName>
</protein>
<reference evidence="8" key="1">
    <citation type="journal article" date="2019" name="Int. J. Syst. Evol. Microbiol.">
        <title>The Global Catalogue of Microorganisms (GCM) 10K type strain sequencing project: providing services to taxonomists for standard genome sequencing and annotation.</title>
        <authorList>
            <consortium name="The Broad Institute Genomics Platform"/>
            <consortium name="The Broad Institute Genome Sequencing Center for Infectious Disease"/>
            <person name="Wu L."/>
            <person name="Ma J."/>
        </authorList>
    </citation>
    <scope>NUCLEOTIDE SEQUENCE [LARGE SCALE GENOMIC DNA]</scope>
    <source>
        <strain evidence="8">CGMCC 4.7319</strain>
    </source>
</reference>
<proteinExistence type="inferred from homology"/>
<evidence type="ECO:0000256" key="3">
    <source>
        <dbReference type="ARBA" id="ARBA00023125"/>
    </source>
</evidence>
<organism evidence="7 8">
    <name type="scientific">Lentzea pudingi</name>
    <dbReference type="NCBI Taxonomy" id="1789439"/>
    <lineage>
        <taxon>Bacteria</taxon>
        <taxon>Bacillati</taxon>
        <taxon>Actinomycetota</taxon>
        <taxon>Actinomycetes</taxon>
        <taxon>Pseudonocardiales</taxon>
        <taxon>Pseudonocardiaceae</taxon>
        <taxon>Lentzea</taxon>
    </lineage>
</organism>
<evidence type="ECO:0000256" key="4">
    <source>
        <dbReference type="ARBA" id="ARBA00023163"/>
    </source>
</evidence>
<accession>A0ABQ2IKG7</accession>
<comment type="similarity">
    <text evidence="1">Belongs to the LysR transcriptional regulatory family.</text>
</comment>
<evidence type="ECO:0000256" key="5">
    <source>
        <dbReference type="SAM" id="MobiDB-lite"/>
    </source>
</evidence>
<dbReference type="Gene3D" id="3.40.190.290">
    <property type="match status" value="1"/>
</dbReference>
<gene>
    <name evidence="7" type="ORF">GCM10011609_60710</name>
</gene>